<dbReference type="InterPro" id="IPR017853">
    <property type="entry name" value="GH"/>
</dbReference>
<gene>
    <name evidence="7" type="ORF">SAMN05661012_04013</name>
    <name evidence="8" type="ORF">SR876_09890</name>
</gene>
<evidence type="ECO:0000259" key="6">
    <source>
        <dbReference type="Pfam" id="PF21365"/>
    </source>
</evidence>
<dbReference type="Pfam" id="PF01055">
    <property type="entry name" value="Glyco_hydro_31_2nd"/>
    <property type="match status" value="1"/>
</dbReference>
<dbReference type="InterPro" id="IPR013780">
    <property type="entry name" value="Glyco_hydro_b"/>
</dbReference>
<dbReference type="InterPro" id="IPR000322">
    <property type="entry name" value="Glyco_hydro_31_TIM"/>
</dbReference>
<dbReference type="Pfam" id="PF21365">
    <property type="entry name" value="Glyco_hydro_31_3rd"/>
    <property type="match status" value="1"/>
</dbReference>
<dbReference type="GO" id="GO:0005975">
    <property type="term" value="P:carbohydrate metabolic process"/>
    <property type="evidence" value="ECO:0007669"/>
    <property type="project" value="InterPro"/>
</dbReference>
<dbReference type="GO" id="GO:0004553">
    <property type="term" value="F:hydrolase activity, hydrolyzing O-glycosyl compounds"/>
    <property type="evidence" value="ECO:0007669"/>
    <property type="project" value="InterPro"/>
</dbReference>
<dbReference type="SUPFAM" id="SSF51011">
    <property type="entry name" value="Glycosyl hydrolase domain"/>
    <property type="match status" value="1"/>
</dbReference>
<dbReference type="Pfam" id="PF17137">
    <property type="entry name" value="DUF5110"/>
    <property type="match status" value="1"/>
</dbReference>
<evidence type="ECO:0000256" key="1">
    <source>
        <dbReference type="ARBA" id="ARBA00007806"/>
    </source>
</evidence>
<feature type="domain" description="Glycosyl hydrolase family 31 C-terminal" evidence="6">
    <location>
        <begin position="530"/>
        <end position="615"/>
    </location>
</feature>
<keyword evidence="3" id="KW-0732">Signal</keyword>
<feature type="domain" description="Glycoside hydrolase family 31 TIM barrel" evidence="4">
    <location>
        <begin position="223"/>
        <end position="522"/>
    </location>
</feature>
<evidence type="ECO:0000313" key="10">
    <source>
        <dbReference type="Proteomes" id="UP001326715"/>
    </source>
</evidence>
<dbReference type="EMBL" id="CP140154">
    <property type="protein sequence ID" value="WQG91814.1"/>
    <property type="molecule type" value="Genomic_DNA"/>
</dbReference>
<dbReference type="Gene3D" id="3.20.20.80">
    <property type="entry name" value="Glycosidases"/>
    <property type="match status" value="1"/>
</dbReference>
<dbReference type="RefSeq" id="WP_072363013.1">
    <property type="nucleotide sequence ID" value="NZ_CP139972.1"/>
</dbReference>
<keyword evidence="10" id="KW-1185">Reference proteome</keyword>
<dbReference type="PANTHER" id="PTHR43863:SF2">
    <property type="entry name" value="MALTASE-GLUCOAMYLASE"/>
    <property type="match status" value="1"/>
</dbReference>
<accession>A0A1K1RNT7</accession>
<dbReference type="AlphaFoldDB" id="A0A1K1RNT7"/>
<evidence type="ECO:0000313" key="8">
    <source>
        <dbReference type="EMBL" id="WQG91814.1"/>
    </source>
</evidence>
<evidence type="ECO:0000313" key="9">
    <source>
        <dbReference type="Proteomes" id="UP000183788"/>
    </source>
</evidence>
<dbReference type="SUPFAM" id="SSF51445">
    <property type="entry name" value="(Trans)glycosidases"/>
    <property type="match status" value="1"/>
</dbReference>
<dbReference type="InterPro" id="IPR051816">
    <property type="entry name" value="Glycosyl_Hydrolase_31"/>
</dbReference>
<dbReference type="PANTHER" id="PTHR43863">
    <property type="entry name" value="HYDROLASE, PUTATIVE (AFU_ORTHOLOGUE AFUA_1G03140)-RELATED"/>
    <property type="match status" value="1"/>
</dbReference>
<evidence type="ECO:0000256" key="2">
    <source>
        <dbReference type="RuleBase" id="RU361185"/>
    </source>
</evidence>
<dbReference type="EMBL" id="FPIZ01000013">
    <property type="protein sequence ID" value="SFW73476.1"/>
    <property type="molecule type" value="Genomic_DNA"/>
</dbReference>
<dbReference type="InterPro" id="IPR033403">
    <property type="entry name" value="DUF5110"/>
</dbReference>
<keyword evidence="2" id="KW-0326">Glycosidase</keyword>
<sequence length="713" mass="79430">MKKLVLLLLTALQSAATYAQVTKAPNGIIVTVKGHQVGLFATNATFCLSLNDSAAPLPIKSIFIDNQTSSPYTVISTPPLYGIKTAFGKLLINTGTGTWSLYDPANKALIQDGSYQFSDSATAIIYPAAGTCYGSGNITSKDLTKDKSGSAVNNGLAGIPYLWNNTGYSAFGVSVDDNAPATWNNAGQQLTWKYRAKAANLYLWPASTIYDGAKGYVQLTGKPKLPPRWAFGYLQSQWGWEDSTYIANVLNKFRSHKLPVDAFIFDFEWYTTTPDYTVAKEGKEGYSDFNFNPKLFPHPAKQIADLKAEGVKFIGIRKPRLGNNLLLDTARKNGWLSHPESDSRDLNFSNAQARKWFEERTKPMLQKGVDAWWDDEGESYYTCYYWWNTAQYHLLNQVRPNYRHFTINRAFSPGNQRFGYCTWDGDIQSSWASLADVPKDLLNFSLAGMYYGACDIGGFHGTPEKETLVRWFQAGVFFPIMRSHSDLGTTARFPYLWGEDGEAAMRKALELRYRLLPYTYSLGHEAYNTGAPIMRPLVMEYPADPAVANMTDEWLLGKGVLAAPLLNAGGKRTVYLPADTWYDYFSGEEVHGPKTIAVDKQLDEIPVYVRAGTILPLSPVVQYSEQASTAPLEIHIYPGKNGRFNMVEDDGTSYNYTKGTTRTTTFVWDDAAKTLSWKVSGAYAGKNTYKAVKIVLGKEEKNALIGKDGRVNF</sequence>
<proteinExistence type="inferred from homology"/>
<dbReference type="OrthoDB" id="176168at2"/>
<organism evidence="7 9">
    <name type="scientific">Chitinophaga sancti</name>
    <dbReference type="NCBI Taxonomy" id="1004"/>
    <lineage>
        <taxon>Bacteria</taxon>
        <taxon>Pseudomonadati</taxon>
        <taxon>Bacteroidota</taxon>
        <taxon>Chitinophagia</taxon>
        <taxon>Chitinophagales</taxon>
        <taxon>Chitinophagaceae</taxon>
        <taxon>Chitinophaga</taxon>
    </lineage>
</organism>
<protein>
    <submittedName>
        <fullName evidence="7">Alpha-glucosidase</fullName>
    </submittedName>
    <submittedName>
        <fullName evidence="8">Glycoside hydrolase family 31 protein</fullName>
    </submittedName>
</protein>
<dbReference type="Proteomes" id="UP001326715">
    <property type="component" value="Chromosome"/>
</dbReference>
<dbReference type="STRING" id="1004.SAMN05661012_04013"/>
<evidence type="ECO:0000259" key="5">
    <source>
        <dbReference type="Pfam" id="PF17137"/>
    </source>
</evidence>
<keyword evidence="2 8" id="KW-0378">Hydrolase</keyword>
<evidence type="ECO:0000259" key="4">
    <source>
        <dbReference type="Pfam" id="PF01055"/>
    </source>
</evidence>
<feature type="signal peptide" evidence="3">
    <location>
        <begin position="1"/>
        <end position="19"/>
    </location>
</feature>
<comment type="similarity">
    <text evidence="1 2">Belongs to the glycosyl hydrolase 31 family.</text>
</comment>
<name>A0A1K1RNT7_9BACT</name>
<evidence type="ECO:0000256" key="3">
    <source>
        <dbReference type="SAM" id="SignalP"/>
    </source>
</evidence>
<dbReference type="Proteomes" id="UP000183788">
    <property type="component" value="Unassembled WGS sequence"/>
</dbReference>
<feature type="domain" description="DUF5110" evidence="5">
    <location>
        <begin position="631"/>
        <end position="696"/>
    </location>
</feature>
<dbReference type="Gene3D" id="2.60.40.1180">
    <property type="entry name" value="Golgi alpha-mannosidase II"/>
    <property type="match status" value="2"/>
</dbReference>
<dbReference type="InterPro" id="IPR048395">
    <property type="entry name" value="Glyco_hydro_31_C"/>
</dbReference>
<reference evidence="8 10" key="2">
    <citation type="submission" date="2023-11" db="EMBL/GenBank/DDBJ databases">
        <title>MicrobeMod: A computational toolkit for identifying prokaryotic methylation and restriction-modification with nanopore sequencing.</title>
        <authorList>
            <person name="Crits-Christoph A."/>
            <person name="Kang S.C."/>
            <person name="Lee H."/>
            <person name="Ostrov N."/>
        </authorList>
    </citation>
    <scope>NUCLEOTIDE SEQUENCE [LARGE SCALE GENOMIC DNA]</scope>
    <source>
        <strain evidence="8 10">ATCC 23090</strain>
    </source>
</reference>
<feature type="chain" id="PRO_5012769367" evidence="3">
    <location>
        <begin position="20"/>
        <end position="713"/>
    </location>
</feature>
<reference evidence="7 9" key="1">
    <citation type="submission" date="2016-11" db="EMBL/GenBank/DDBJ databases">
        <authorList>
            <person name="Jaros S."/>
            <person name="Januszkiewicz K."/>
            <person name="Wedrychowicz H."/>
        </authorList>
    </citation>
    <scope>NUCLEOTIDE SEQUENCE [LARGE SCALE GENOMIC DNA]</scope>
    <source>
        <strain evidence="7 9">DSM 784</strain>
    </source>
</reference>
<evidence type="ECO:0000313" key="7">
    <source>
        <dbReference type="EMBL" id="SFW73476.1"/>
    </source>
</evidence>